<keyword evidence="4" id="KW-0963">Cytoplasm</keyword>
<keyword evidence="8" id="KW-0067">ATP-binding</keyword>
<name>A0ABR3HFS5_LOXSC</name>
<evidence type="ECO:0000256" key="4">
    <source>
        <dbReference type="ARBA" id="ARBA00022490"/>
    </source>
</evidence>
<dbReference type="InterPro" id="IPR027417">
    <property type="entry name" value="P-loop_NTPase"/>
</dbReference>
<dbReference type="Pfam" id="PF13086">
    <property type="entry name" value="AAA_11"/>
    <property type="match status" value="2"/>
</dbReference>
<evidence type="ECO:0000256" key="2">
    <source>
        <dbReference type="ARBA" id="ARBA00005601"/>
    </source>
</evidence>
<dbReference type="SUPFAM" id="SSF52540">
    <property type="entry name" value="P-loop containing nucleoside triphosphate hydrolases"/>
    <property type="match status" value="1"/>
</dbReference>
<evidence type="ECO:0000256" key="7">
    <source>
        <dbReference type="ARBA" id="ARBA00022806"/>
    </source>
</evidence>
<keyword evidence="6" id="KW-0378">Hydrolase</keyword>
<dbReference type="PANTHER" id="PTHR45418:SF1">
    <property type="entry name" value="CANCER_TESTIS ANTIGEN 55"/>
    <property type="match status" value="1"/>
</dbReference>
<evidence type="ECO:0000313" key="15">
    <source>
        <dbReference type="EMBL" id="KAL0869265.1"/>
    </source>
</evidence>
<comment type="catalytic activity">
    <reaction evidence="10">
        <text>ATP + H2O = ADP + phosphate + H(+)</text>
        <dbReference type="Rhea" id="RHEA:13065"/>
        <dbReference type="ChEBI" id="CHEBI:15377"/>
        <dbReference type="ChEBI" id="CHEBI:15378"/>
        <dbReference type="ChEBI" id="CHEBI:30616"/>
        <dbReference type="ChEBI" id="CHEBI:43474"/>
        <dbReference type="ChEBI" id="CHEBI:456216"/>
        <dbReference type="EC" id="3.6.4.13"/>
    </reaction>
</comment>
<dbReference type="InterPro" id="IPR041679">
    <property type="entry name" value="DNA2/NAM7-like_C"/>
</dbReference>
<feature type="domain" description="Helicase MOV-10 Ig-like" evidence="13">
    <location>
        <begin position="56"/>
        <end position="166"/>
    </location>
</feature>
<feature type="domain" description="DNA2/NAM7 helicase-like C-terminal" evidence="12">
    <location>
        <begin position="611"/>
        <end position="818"/>
    </location>
</feature>
<feature type="domain" description="DNA2/NAM7 helicase helicase" evidence="11">
    <location>
        <begin position="530"/>
        <end position="602"/>
    </location>
</feature>
<dbReference type="InterPro" id="IPR049077">
    <property type="entry name" value="MOV-10_Ig-like"/>
</dbReference>
<keyword evidence="16" id="KW-1185">Reference proteome</keyword>
<evidence type="ECO:0000256" key="6">
    <source>
        <dbReference type="ARBA" id="ARBA00022801"/>
    </source>
</evidence>
<evidence type="ECO:0000256" key="3">
    <source>
        <dbReference type="ARBA" id="ARBA00012552"/>
    </source>
</evidence>
<dbReference type="PANTHER" id="PTHR45418">
    <property type="entry name" value="CANCER/TESTIS ANTIGEN 55"/>
    <property type="match status" value="1"/>
</dbReference>
<evidence type="ECO:0000256" key="1">
    <source>
        <dbReference type="ARBA" id="ARBA00004496"/>
    </source>
</evidence>
<dbReference type="Pfam" id="PF21634">
    <property type="entry name" value="MOV-10_beta-barrel"/>
    <property type="match status" value="1"/>
</dbReference>
<dbReference type="InterPro" id="IPR041677">
    <property type="entry name" value="DNA2/NAM7_AAA_11"/>
</dbReference>
<organism evidence="15 16">
    <name type="scientific">Loxostege sticticalis</name>
    <name type="common">Beet webworm moth</name>
    <dbReference type="NCBI Taxonomy" id="481309"/>
    <lineage>
        <taxon>Eukaryota</taxon>
        <taxon>Metazoa</taxon>
        <taxon>Ecdysozoa</taxon>
        <taxon>Arthropoda</taxon>
        <taxon>Hexapoda</taxon>
        <taxon>Insecta</taxon>
        <taxon>Pterygota</taxon>
        <taxon>Neoptera</taxon>
        <taxon>Endopterygota</taxon>
        <taxon>Lepidoptera</taxon>
        <taxon>Glossata</taxon>
        <taxon>Ditrysia</taxon>
        <taxon>Pyraloidea</taxon>
        <taxon>Crambidae</taxon>
        <taxon>Pyraustinae</taxon>
        <taxon>Loxostege</taxon>
    </lineage>
</organism>
<evidence type="ECO:0000256" key="9">
    <source>
        <dbReference type="ARBA" id="ARBA00023158"/>
    </source>
</evidence>
<accession>A0ABR3HFS5</accession>
<gene>
    <name evidence="15" type="ORF">ABMA27_007533</name>
</gene>
<evidence type="ECO:0000259" key="11">
    <source>
        <dbReference type="Pfam" id="PF13086"/>
    </source>
</evidence>
<keyword evidence="9" id="KW-0943">RNA-mediated gene silencing</keyword>
<evidence type="ECO:0000256" key="8">
    <source>
        <dbReference type="ARBA" id="ARBA00022840"/>
    </source>
</evidence>
<comment type="similarity">
    <text evidence="2">Belongs to the DNA2/NAM7 helicase family. SDE3 subfamily.</text>
</comment>
<dbReference type="Gene3D" id="3.40.50.300">
    <property type="entry name" value="P-loop containing nucleotide triphosphate hydrolases"/>
    <property type="match status" value="2"/>
</dbReference>
<evidence type="ECO:0000259" key="13">
    <source>
        <dbReference type="Pfam" id="PF21633"/>
    </source>
</evidence>
<dbReference type="CDD" id="cd18808">
    <property type="entry name" value="SF1_C_Upf1"/>
    <property type="match status" value="1"/>
</dbReference>
<dbReference type="InterPro" id="IPR026122">
    <property type="entry name" value="MOV-10/SDE3_DEXXQ/H-box"/>
</dbReference>
<evidence type="ECO:0000259" key="12">
    <source>
        <dbReference type="Pfam" id="PF13087"/>
    </source>
</evidence>
<keyword evidence="7" id="KW-0347">Helicase</keyword>
<keyword evidence="5" id="KW-0547">Nucleotide-binding</keyword>
<feature type="domain" description="Helicase MOV-10-like beta-barrel" evidence="14">
    <location>
        <begin position="274"/>
        <end position="358"/>
    </location>
</feature>
<dbReference type="EC" id="3.6.4.13" evidence="3"/>
<feature type="domain" description="DNA2/NAM7 helicase helicase" evidence="11">
    <location>
        <begin position="412"/>
        <end position="481"/>
    </location>
</feature>
<dbReference type="Proteomes" id="UP001549920">
    <property type="component" value="Unassembled WGS sequence"/>
</dbReference>
<dbReference type="EMBL" id="JBEUOH010000020">
    <property type="protein sequence ID" value="KAL0869265.1"/>
    <property type="molecule type" value="Genomic_DNA"/>
</dbReference>
<reference evidence="15 16" key="1">
    <citation type="submission" date="2024-06" db="EMBL/GenBank/DDBJ databases">
        <title>A chromosome-level genome assembly of beet webworm, Loxostege sticticalis.</title>
        <authorList>
            <person name="Zhang Y."/>
        </authorList>
    </citation>
    <scope>NUCLEOTIDE SEQUENCE [LARGE SCALE GENOMIC DNA]</scope>
    <source>
        <strain evidence="15">AQ026</strain>
        <tissue evidence="15">Whole body</tissue>
    </source>
</reference>
<comment type="caution">
    <text evidence="15">The sequence shown here is derived from an EMBL/GenBank/DDBJ whole genome shotgun (WGS) entry which is preliminary data.</text>
</comment>
<dbReference type="InterPro" id="IPR047187">
    <property type="entry name" value="SF1_C_Upf1"/>
</dbReference>
<dbReference type="CDD" id="cd18038">
    <property type="entry name" value="DEXXQc_Helz-like"/>
    <property type="match status" value="1"/>
</dbReference>
<dbReference type="InterPro" id="IPR049080">
    <property type="entry name" value="MOV-10-like_beta-barrel"/>
</dbReference>
<evidence type="ECO:0000313" key="16">
    <source>
        <dbReference type="Proteomes" id="UP001549920"/>
    </source>
</evidence>
<comment type="subcellular location">
    <subcellularLocation>
        <location evidence="1">Cytoplasm</location>
    </subcellularLocation>
</comment>
<sequence length="875" mass="99367">MKCELCSESNVEPDHEISEQHLKNKALHDYSVHRKHLSGNRRGITVKCSVHSSVITITDCVNQKIQISTKPNEEIKFNFHVSNDNKKECVFINYVQIPPNKLNFVMNDHNLGYGCAAACLKPRTPLKQDIFVKFKCADIGQYNMPIIFSCYKDNKKDTFCIVREMTVYVERNLIIHEEEPSPYSNEEVMADILVKTTAQNNCDSEDEFRIPRHYKNVYATGLKVSETAPDHFKAVAEDIRDVFTTGITKENYIRFFHNLLWYEETIVRINLKKYNMSGVSLTREFLGGDALKLFVPGLAEKRPSLLLGDSLFVKPQKTDRFMFEGVISDIYDSYINIRGLDGKFWKFYTPLEKFDIRFFMSRWPLERMHLAVDSIIRADMEERVFPEVPKKNARKPKPEPIVNYYNLQVQENPEQRLAVEHIVAGSSGTAPYLLHGPPGTGKTVTIVEAILQIVNKNSKNHVMVCTDSNMAADHVATVLIKYAHLFPPNLLLRASSKYRVWETLPQSLVKYSNGSCYNSFEAVSIDEFMSYRIVITTLSHAAKFVKQFGLRKQRPITHLFIDEAAQASEPATLIPLCGLLDTTGSLVLAGDPLQLGPVVISNNARLLGLGLSLMERLMQTCPLYSAGDAEKLDPNYTVMLRNNFRSDADILHIPNQLFYKGQLRAHAAEDKLSNKGILGKKMESRAIVFHGVLSQEQKMGKSPSFFNNMELEIVQMYITLLMKNHGVLPEDIGVVTPYIRQVYKIKTWLATKNLKKLEVGTVEAFQGKEKRVILVSTVRASCGLLDHDAKFRLGFLVDDKRFNVALTRAKAKAIIIGNPLCLEKDVKWRTYIERCRELGTYVGFDSRAAPDAAAQKDVLQRISPMLNDLKLKGDV</sequence>
<dbReference type="Pfam" id="PF21633">
    <property type="entry name" value="MOV-10_Ig-like"/>
    <property type="match status" value="1"/>
</dbReference>
<evidence type="ECO:0000256" key="10">
    <source>
        <dbReference type="ARBA" id="ARBA00047984"/>
    </source>
</evidence>
<evidence type="ECO:0000256" key="5">
    <source>
        <dbReference type="ARBA" id="ARBA00022741"/>
    </source>
</evidence>
<protein>
    <recommendedName>
        <fullName evidence="3">RNA helicase</fullName>
        <ecNumber evidence="3">3.6.4.13</ecNumber>
    </recommendedName>
</protein>
<evidence type="ECO:0000259" key="14">
    <source>
        <dbReference type="Pfam" id="PF21634"/>
    </source>
</evidence>
<proteinExistence type="inferred from homology"/>
<dbReference type="Pfam" id="PF13087">
    <property type="entry name" value="AAA_12"/>
    <property type="match status" value="1"/>
</dbReference>